<accession>A0A9W8J9T7</accession>
<feature type="non-terminal residue" evidence="2">
    <location>
        <position position="416"/>
    </location>
</feature>
<dbReference type="SUPFAM" id="SSF52047">
    <property type="entry name" value="RNI-like"/>
    <property type="match status" value="1"/>
</dbReference>
<gene>
    <name evidence="2" type="ORF">H1R20_g10236</name>
</gene>
<keyword evidence="3" id="KW-1185">Reference proteome</keyword>
<dbReference type="AlphaFoldDB" id="A0A9W8J9T7"/>
<dbReference type="InterPro" id="IPR001810">
    <property type="entry name" value="F-box_dom"/>
</dbReference>
<reference evidence="2" key="1">
    <citation type="submission" date="2022-06" db="EMBL/GenBank/DDBJ databases">
        <title>Genome Sequence of Candolleomyces eurysporus.</title>
        <authorList>
            <person name="Buettner E."/>
        </authorList>
    </citation>
    <scope>NUCLEOTIDE SEQUENCE</scope>
    <source>
        <strain evidence="2">VTCC 930004</strain>
    </source>
</reference>
<organism evidence="2 3">
    <name type="scientific">Candolleomyces eurysporus</name>
    <dbReference type="NCBI Taxonomy" id="2828524"/>
    <lineage>
        <taxon>Eukaryota</taxon>
        <taxon>Fungi</taxon>
        <taxon>Dikarya</taxon>
        <taxon>Basidiomycota</taxon>
        <taxon>Agaricomycotina</taxon>
        <taxon>Agaricomycetes</taxon>
        <taxon>Agaricomycetidae</taxon>
        <taxon>Agaricales</taxon>
        <taxon>Agaricineae</taxon>
        <taxon>Psathyrellaceae</taxon>
        <taxon>Candolleomyces</taxon>
    </lineage>
</organism>
<dbReference type="OrthoDB" id="3541472at2759"/>
<dbReference type="Pfam" id="PF00646">
    <property type="entry name" value="F-box"/>
    <property type="match status" value="1"/>
</dbReference>
<comment type="caution">
    <text evidence="2">The sequence shown here is derived from an EMBL/GenBank/DDBJ whole genome shotgun (WGS) entry which is preliminary data.</text>
</comment>
<protein>
    <recommendedName>
        <fullName evidence="1">F-box domain-containing protein</fullName>
    </recommendedName>
</protein>
<name>A0A9W8J9T7_9AGAR</name>
<feature type="domain" description="F-box" evidence="1">
    <location>
        <begin position="9"/>
        <end position="44"/>
    </location>
</feature>
<sequence>MSVPSESFEGLPLDVLSLILKHVKKQDFQSLPVLRLVSKAMNALTEPMAFETVSIKFSGDRIHCVRDQLLVLASGQGPNARWTKRLYIAHLVPLKLDQHDGYEPERYQYLLACQNELLVKAIQSLHGVNWASFDAYDRDRKGPYLDVISCLAQLPNLESLSLLFSSHFDEVESLGLDSFSNLRRLRLIRQPLTKPVMNEVRSMLVQSPYLEELTIESYTWQSVSGGGTNNEAPPDIESLFDDAIHKPDFAPQLLKFTIGNSSTLSSKSVPYFRSLTYLDVGPHSGRIEDAFWKALSQAEVVLHSLKLAFFTPATIQYLKSYVGLNDLGIKCRYHDKETLAHQVFSSVLPHHELTLQCLSFVEFTSNTWGVTEEYLECVTKCKALRTVALMCHSAESGNDLSIDIVRALLSRYASSH</sequence>
<dbReference type="Gene3D" id="3.80.10.10">
    <property type="entry name" value="Ribonuclease Inhibitor"/>
    <property type="match status" value="1"/>
</dbReference>
<proteinExistence type="predicted"/>
<dbReference type="EMBL" id="JANBPK010001044">
    <property type="protein sequence ID" value="KAJ2926853.1"/>
    <property type="molecule type" value="Genomic_DNA"/>
</dbReference>
<evidence type="ECO:0000259" key="1">
    <source>
        <dbReference type="Pfam" id="PF00646"/>
    </source>
</evidence>
<dbReference type="InterPro" id="IPR032675">
    <property type="entry name" value="LRR_dom_sf"/>
</dbReference>
<evidence type="ECO:0000313" key="2">
    <source>
        <dbReference type="EMBL" id="KAJ2926853.1"/>
    </source>
</evidence>
<dbReference type="Proteomes" id="UP001140091">
    <property type="component" value="Unassembled WGS sequence"/>
</dbReference>
<evidence type="ECO:0000313" key="3">
    <source>
        <dbReference type="Proteomes" id="UP001140091"/>
    </source>
</evidence>